<sequence length="173" mass="20221">MKLGQNQLDVIENYLNWKELVQVDLKNEVLDHMANSIEDRMEEDEVSFSMAFKDVVVIWEKELSNYSSPLIGLLFSGPKMLIYKCAKELKRIYLRTGVIALLITILFTILSRKFDNTLFLEFSRNLFGYAYFLAIGIIVILHFAIRRTKTKSSFSYLFKTQAVGFGFFYIIHF</sequence>
<dbReference type="EMBL" id="FUYL01000005">
    <property type="protein sequence ID" value="SKB51296.1"/>
    <property type="molecule type" value="Genomic_DNA"/>
</dbReference>
<name>A0A1T5BVS2_9FLAO</name>
<evidence type="ECO:0000313" key="2">
    <source>
        <dbReference type="EMBL" id="SKB51296.1"/>
    </source>
</evidence>
<keyword evidence="1" id="KW-1133">Transmembrane helix</keyword>
<organism evidence="2 3">
    <name type="scientific">Maribacter arcticus</name>
    <dbReference type="NCBI Taxonomy" id="561365"/>
    <lineage>
        <taxon>Bacteria</taxon>
        <taxon>Pseudomonadati</taxon>
        <taxon>Bacteroidota</taxon>
        <taxon>Flavobacteriia</taxon>
        <taxon>Flavobacteriales</taxon>
        <taxon>Flavobacteriaceae</taxon>
        <taxon>Maribacter</taxon>
    </lineage>
</organism>
<dbReference type="RefSeq" id="WP_079512315.1">
    <property type="nucleotide sequence ID" value="NZ_FUYL01000005.1"/>
</dbReference>
<feature type="transmembrane region" description="Helical" evidence="1">
    <location>
        <begin position="126"/>
        <end position="144"/>
    </location>
</feature>
<feature type="transmembrane region" description="Helical" evidence="1">
    <location>
        <begin position="156"/>
        <end position="172"/>
    </location>
</feature>
<evidence type="ECO:0000256" key="1">
    <source>
        <dbReference type="SAM" id="Phobius"/>
    </source>
</evidence>
<keyword evidence="1" id="KW-0812">Transmembrane</keyword>
<dbReference type="Proteomes" id="UP000190339">
    <property type="component" value="Unassembled WGS sequence"/>
</dbReference>
<accession>A0A1T5BVS2</accession>
<evidence type="ECO:0000313" key="3">
    <source>
        <dbReference type="Proteomes" id="UP000190339"/>
    </source>
</evidence>
<dbReference type="OrthoDB" id="1345503at2"/>
<protein>
    <submittedName>
        <fullName evidence="2">Uncharacterized protein</fullName>
    </submittedName>
</protein>
<gene>
    <name evidence="2" type="ORF">SAMN05660866_01846</name>
</gene>
<dbReference type="STRING" id="561365.SAMN05660866_01846"/>
<keyword evidence="1" id="KW-0472">Membrane</keyword>
<proteinExistence type="predicted"/>
<dbReference type="AlphaFoldDB" id="A0A1T5BVS2"/>
<feature type="transmembrane region" description="Helical" evidence="1">
    <location>
        <begin position="92"/>
        <end position="114"/>
    </location>
</feature>
<keyword evidence="3" id="KW-1185">Reference proteome</keyword>
<reference evidence="3" key="1">
    <citation type="submission" date="2017-02" db="EMBL/GenBank/DDBJ databases">
        <authorList>
            <person name="Varghese N."/>
            <person name="Submissions S."/>
        </authorList>
    </citation>
    <scope>NUCLEOTIDE SEQUENCE [LARGE SCALE GENOMIC DNA]</scope>
    <source>
        <strain evidence="3">DSM 23546</strain>
    </source>
</reference>